<dbReference type="OrthoDB" id="9773293at2"/>
<gene>
    <name evidence="2" type="ORF">SAMN04487969_112117</name>
</gene>
<feature type="domain" description="AB hydrolase-1" evidence="1">
    <location>
        <begin position="24"/>
        <end position="133"/>
    </location>
</feature>
<organism evidence="2 3">
    <name type="scientific">Paenibacillus algorifonticola</name>
    <dbReference type="NCBI Taxonomy" id="684063"/>
    <lineage>
        <taxon>Bacteria</taxon>
        <taxon>Bacillati</taxon>
        <taxon>Bacillota</taxon>
        <taxon>Bacilli</taxon>
        <taxon>Bacillales</taxon>
        <taxon>Paenibacillaceae</taxon>
        <taxon>Paenibacillus</taxon>
    </lineage>
</organism>
<dbReference type="InterPro" id="IPR000073">
    <property type="entry name" value="AB_hydrolase_1"/>
</dbReference>
<dbReference type="PANTHER" id="PTHR43433:SF5">
    <property type="entry name" value="AB HYDROLASE-1 DOMAIN-CONTAINING PROTEIN"/>
    <property type="match status" value="1"/>
</dbReference>
<evidence type="ECO:0000259" key="1">
    <source>
        <dbReference type="Pfam" id="PF00561"/>
    </source>
</evidence>
<proteinExistence type="predicted"/>
<evidence type="ECO:0000313" key="2">
    <source>
        <dbReference type="EMBL" id="SFF05315.1"/>
    </source>
</evidence>
<keyword evidence="3" id="KW-1185">Reference proteome</keyword>
<accession>A0A1I2FJ79</accession>
<dbReference type="InterPro" id="IPR050471">
    <property type="entry name" value="AB_hydrolase"/>
</dbReference>
<dbReference type="Pfam" id="PF00561">
    <property type="entry name" value="Abhydrolase_1"/>
    <property type="match status" value="1"/>
</dbReference>
<evidence type="ECO:0000313" key="3">
    <source>
        <dbReference type="Proteomes" id="UP000183410"/>
    </source>
</evidence>
<protein>
    <submittedName>
        <fullName evidence="2">Pimeloyl-ACP methyl ester carboxylesterase</fullName>
    </submittedName>
</protein>
<dbReference type="Proteomes" id="UP000183410">
    <property type="component" value="Unassembled WGS sequence"/>
</dbReference>
<name>A0A1I2FJ79_9BACL</name>
<reference evidence="3" key="1">
    <citation type="submission" date="2016-10" db="EMBL/GenBank/DDBJ databases">
        <authorList>
            <person name="Varghese N."/>
            <person name="Submissions S."/>
        </authorList>
    </citation>
    <scope>NUCLEOTIDE SEQUENCE [LARGE SCALE GENOMIC DNA]</scope>
    <source>
        <strain evidence="3">CGMCC 1.10223</strain>
    </source>
</reference>
<dbReference type="PANTHER" id="PTHR43433">
    <property type="entry name" value="HYDROLASE, ALPHA/BETA FOLD FAMILY PROTEIN"/>
    <property type="match status" value="1"/>
</dbReference>
<dbReference type="RefSeq" id="WP_046232388.1">
    <property type="nucleotide sequence ID" value="NZ_FONN01000012.1"/>
</dbReference>
<dbReference type="Gene3D" id="3.40.50.1820">
    <property type="entry name" value="alpha/beta hydrolase"/>
    <property type="match status" value="1"/>
</dbReference>
<dbReference type="SUPFAM" id="SSF53474">
    <property type="entry name" value="alpha/beta-Hydrolases"/>
    <property type="match status" value="1"/>
</dbReference>
<sequence length="284" mass="31889">MDRQVSTMQVGEYVLEYSIVGEGPPLLLFHGGHSNCYEEFGYQNLVASGYSIITPSRSGYSQTFPIPELQQACDLYLALLDHLHIAKVHVIAASAGGPTGILFCAQFPERVASLTLQCAISMPWLSSNDKAYRMGRLIFKPGVEKGTWLILAGMNNLLPRLMFRMLLSSFSTLSPAEAYARLDNLAIELFREMNNRQRSHKGFLIDLEQTQKDYTRELCSIKAPTLIMHSKNDRSVAPSHAEYAKAHIVHSEAFILDSWGHLIWIGKHAAEFDRKQIAFLAENQ</sequence>
<dbReference type="AlphaFoldDB" id="A0A1I2FJ79"/>
<dbReference type="EMBL" id="FONN01000012">
    <property type="protein sequence ID" value="SFF05315.1"/>
    <property type="molecule type" value="Genomic_DNA"/>
</dbReference>
<dbReference type="InterPro" id="IPR029058">
    <property type="entry name" value="AB_hydrolase_fold"/>
</dbReference>